<dbReference type="Gramene" id="TraesCS5D03G0416600.1">
    <property type="protein sequence ID" value="TraesCS5D03G0416600.1.CDS"/>
    <property type="gene ID" value="TraesCS5D03G0416600"/>
</dbReference>
<gene>
    <name evidence="2" type="primary">LOC123124645</name>
</gene>
<reference evidence="2" key="1">
    <citation type="submission" date="2018-08" db="EMBL/GenBank/DDBJ databases">
        <authorList>
            <person name="Rossello M."/>
        </authorList>
    </citation>
    <scope>NUCLEOTIDE SEQUENCE [LARGE SCALE GENOMIC DNA]</scope>
    <source>
        <strain evidence="2">cv. Chinese Spring</strain>
    </source>
</reference>
<dbReference type="OrthoDB" id="588569at2759"/>
<dbReference type="AlphaFoldDB" id="A0A3B6MPZ9"/>
<dbReference type="InterPro" id="IPR025521">
    <property type="entry name" value="Neprosin_propep"/>
</dbReference>
<dbReference type="Gramene" id="TraesWEE_scaffold_128789_01G000100.1">
    <property type="protein sequence ID" value="TraesWEE_scaffold_128789_01G000100.1"/>
    <property type="gene ID" value="TraesWEE_scaffold_128789_01G000100"/>
</dbReference>
<reference evidence="2" key="2">
    <citation type="submission" date="2018-10" db="UniProtKB">
        <authorList>
            <consortium name="EnsemblPlants"/>
        </authorList>
    </citation>
    <scope>IDENTIFICATION</scope>
</reference>
<evidence type="ECO:0000259" key="1">
    <source>
        <dbReference type="PROSITE" id="PS52045"/>
    </source>
</evidence>
<dbReference type="Gramene" id="TraesCS5D02G171000.1">
    <property type="protein sequence ID" value="TraesCS5D02G171000.1"/>
    <property type="gene ID" value="TraesCS5D02G171000"/>
</dbReference>
<dbReference type="PANTHER" id="PTHR31589:SF116">
    <property type="entry name" value="NEPROSIN DOMAIN-CONTAINING PROTEIN"/>
    <property type="match status" value="1"/>
</dbReference>
<dbReference type="Gramene" id="TraesROB_scaffold_072644_01G000100.1">
    <property type="protein sequence ID" value="TraesROB_scaffold_072644_01G000100.1"/>
    <property type="gene ID" value="TraesROB_scaffold_072644_01G000100"/>
</dbReference>
<dbReference type="Proteomes" id="UP000019116">
    <property type="component" value="Chromosome 5D"/>
</dbReference>
<dbReference type="PANTHER" id="PTHR31589">
    <property type="entry name" value="PROTEIN, PUTATIVE (DUF239)-RELATED-RELATED"/>
    <property type="match status" value="1"/>
</dbReference>
<protein>
    <recommendedName>
        <fullName evidence="1">Neprosin PEP catalytic domain-containing protein</fullName>
    </recommendedName>
</protein>
<dbReference type="Gramene" id="TraesCLE_scaffold_121520_01G000100.1">
    <property type="protein sequence ID" value="TraesCLE_scaffold_121520_01G000100.1"/>
    <property type="gene ID" value="TraesCLE_scaffold_121520_01G000100"/>
</dbReference>
<dbReference type="OMA" id="PWIRAVY"/>
<evidence type="ECO:0000313" key="3">
    <source>
        <dbReference type="Proteomes" id="UP000019116"/>
    </source>
</evidence>
<keyword evidence="3" id="KW-1185">Reference proteome</keyword>
<proteinExistence type="predicted"/>
<sequence length="417" mass="46062">MAHMHIYTHTVLEFLSEETKTIESNCSEMKILGEQRKTLFLLCFIAVCGAVAKENRKGGRPNGGKYHRAISKTIQTEDGDIFDCIDIKSQPALDHPLLRNHSIQMEPSSHPIGLDGNSIPDTTLESSIHLVSCPLGTIPIWRSEQHYPIVDIKELTQQIYTRNITRNNKNNTASLAGLSRGQDIYGTTVSINVYDPEVYGTQDKSGGLTTIISGYSFDREHTNAVGVGWFVWQSNGGDKAARFHIFYDNGQKQCFDLKCPGFIHTSPNIPLGGKLSPISKYDGPQAHMNMFVYQDTNSNWWVKFGKESTVVGYWPGELFGYLKSKGTVGYWGGLVEGPTIKYKPPPMGSGHPASEGDGKAAYVKNIKIVTRDHQLVTPMSREFDVAVENPKCYSVAHKSDQDGGVHANWGGSGDCTL</sequence>
<accession>A0A3B6MPZ9</accession>
<dbReference type="Pfam" id="PF14365">
    <property type="entry name" value="Neprosin_AP"/>
    <property type="match status" value="1"/>
</dbReference>
<dbReference type="InterPro" id="IPR004314">
    <property type="entry name" value="Neprosin"/>
</dbReference>
<feature type="domain" description="Neprosin PEP catalytic" evidence="1">
    <location>
        <begin position="165"/>
        <end position="416"/>
    </location>
</feature>
<dbReference type="PROSITE" id="PS52045">
    <property type="entry name" value="NEPROSIN_PEP_CD"/>
    <property type="match status" value="1"/>
</dbReference>
<dbReference type="STRING" id="4565.A0A3B6MPZ9"/>
<dbReference type="EnsemblPlants" id="TraesCS5D02G171000.1">
    <property type="protein sequence ID" value="TraesCS5D02G171000.1"/>
    <property type="gene ID" value="TraesCS5D02G171000"/>
</dbReference>
<dbReference type="InterPro" id="IPR053168">
    <property type="entry name" value="Glutamic_endopeptidase"/>
</dbReference>
<organism evidence="2">
    <name type="scientific">Triticum aestivum</name>
    <name type="common">Wheat</name>
    <dbReference type="NCBI Taxonomy" id="4565"/>
    <lineage>
        <taxon>Eukaryota</taxon>
        <taxon>Viridiplantae</taxon>
        <taxon>Streptophyta</taxon>
        <taxon>Embryophyta</taxon>
        <taxon>Tracheophyta</taxon>
        <taxon>Spermatophyta</taxon>
        <taxon>Magnoliopsida</taxon>
        <taxon>Liliopsida</taxon>
        <taxon>Poales</taxon>
        <taxon>Poaceae</taxon>
        <taxon>BOP clade</taxon>
        <taxon>Pooideae</taxon>
        <taxon>Triticodae</taxon>
        <taxon>Triticeae</taxon>
        <taxon>Triticinae</taxon>
        <taxon>Triticum</taxon>
    </lineage>
</organism>
<evidence type="ECO:0000313" key="2">
    <source>
        <dbReference type="EnsemblPlants" id="TraesCS5D02G171000.1"/>
    </source>
</evidence>
<name>A0A3B6MPZ9_WHEAT</name>
<dbReference type="Pfam" id="PF03080">
    <property type="entry name" value="Neprosin"/>
    <property type="match status" value="1"/>
</dbReference>